<protein>
    <recommendedName>
        <fullName evidence="6">Glycerol operon regulatory protein</fullName>
    </recommendedName>
</protein>
<evidence type="ECO:0000256" key="5">
    <source>
        <dbReference type="ARBA" id="ARBA00058938"/>
    </source>
</evidence>
<comment type="function">
    <text evidence="5">May be an activator protein for the gylABX operon.</text>
</comment>
<dbReference type="Pfam" id="PF09339">
    <property type="entry name" value="HTH_IclR"/>
    <property type="match status" value="1"/>
</dbReference>
<dbReference type="SUPFAM" id="SSF46785">
    <property type="entry name" value="Winged helix' DNA-binding domain"/>
    <property type="match status" value="1"/>
</dbReference>
<dbReference type="AlphaFoldDB" id="A0A1G6N9F3"/>
<dbReference type="STRING" id="1045774.SAMN05421872_103186"/>
<evidence type="ECO:0000313" key="8">
    <source>
        <dbReference type="Proteomes" id="UP000199034"/>
    </source>
</evidence>
<dbReference type="OrthoDB" id="7274111at2"/>
<evidence type="ECO:0000313" key="7">
    <source>
        <dbReference type="EMBL" id="SDC64433.1"/>
    </source>
</evidence>
<dbReference type="Proteomes" id="UP000199034">
    <property type="component" value="Unassembled WGS sequence"/>
</dbReference>
<dbReference type="Gene3D" id="3.30.450.40">
    <property type="match status" value="1"/>
</dbReference>
<dbReference type="GO" id="GO:0003700">
    <property type="term" value="F:DNA-binding transcription factor activity"/>
    <property type="evidence" value="ECO:0007669"/>
    <property type="project" value="TreeGrafter"/>
</dbReference>
<keyword evidence="1" id="KW-0319">Glycerol metabolism</keyword>
<reference evidence="7 8" key="1">
    <citation type="submission" date="2016-10" db="EMBL/GenBank/DDBJ databases">
        <authorList>
            <person name="de Groot N.N."/>
        </authorList>
    </citation>
    <scope>NUCLEOTIDE SEQUENCE [LARGE SCALE GENOMIC DNA]</scope>
    <source>
        <strain evidence="7 8">CGMCC 4.6858</strain>
    </source>
</reference>
<dbReference type="RefSeq" id="WP_090852748.1">
    <property type="nucleotide sequence ID" value="NZ_FMZM01000003.1"/>
</dbReference>
<keyword evidence="2" id="KW-0805">Transcription regulation</keyword>
<accession>A0A1G6N9F3</accession>
<keyword evidence="3 7" id="KW-0238">DNA-binding</keyword>
<dbReference type="PANTHER" id="PTHR30136:SF24">
    <property type="entry name" value="HTH-TYPE TRANSCRIPTIONAL REPRESSOR ALLR"/>
    <property type="match status" value="1"/>
</dbReference>
<dbReference type="GO" id="GO:0045892">
    <property type="term" value="P:negative regulation of DNA-templated transcription"/>
    <property type="evidence" value="ECO:0007669"/>
    <property type="project" value="TreeGrafter"/>
</dbReference>
<dbReference type="SUPFAM" id="SSF55781">
    <property type="entry name" value="GAF domain-like"/>
    <property type="match status" value="1"/>
</dbReference>
<dbReference type="InterPro" id="IPR036388">
    <property type="entry name" value="WH-like_DNA-bd_sf"/>
</dbReference>
<dbReference type="InterPro" id="IPR005471">
    <property type="entry name" value="Tscrpt_reg_IclR_N"/>
</dbReference>
<dbReference type="EMBL" id="FMZM01000003">
    <property type="protein sequence ID" value="SDC64433.1"/>
    <property type="molecule type" value="Genomic_DNA"/>
</dbReference>
<dbReference type="PROSITE" id="PS51077">
    <property type="entry name" value="HTH_ICLR"/>
    <property type="match status" value="1"/>
</dbReference>
<dbReference type="PROSITE" id="PS51078">
    <property type="entry name" value="ICLR_ED"/>
    <property type="match status" value="1"/>
</dbReference>
<proteinExistence type="predicted"/>
<keyword evidence="8" id="KW-1185">Reference proteome</keyword>
<dbReference type="InterPro" id="IPR014757">
    <property type="entry name" value="Tscrpt_reg_IclR_C"/>
</dbReference>
<dbReference type="GO" id="GO:0003677">
    <property type="term" value="F:DNA binding"/>
    <property type="evidence" value="ECO:0007669"/>
    <property type="project" value="UniProtKB-KW"/>
</dbReference>
<keyword evidence="4" id="KW-0804">Transcription</keyword>
<dbReference type="InterPro" id="IPR036390">
    <property type="entry name" value="WH_DNA-bd_sf"/>
</dbReference>
<dbReference type="SMART" id="SM00346">
    <property type="entry name" value="HTH_ICLR"/>
    <property type="match status" value="1"/>
</dbReference>
<name>A0A1G6N9F3_9ACTN</name>
<gene>
    <name evidence="7" type="ORF">SAMN05421872_103186</name>
</gene>
<evidence type="ECO:0000256" key="2">
    <source>
        <dbReference type="ARBA" id="ARBA00023015"/>
    </source>
</evidence>
<evidence type="ECO:0000256" key="1">
    <source>
        <dbReference type="ARBA" id="ARBA00022798"/>
    </source>
</evidence>
<dbReference type="FunFam" id="1.10.10.10:FF:000056">
    <property type="entry name" value="IclR family transcriptional regulator"/>
    <property type="match status" value="1"/>
</dbReference>
<dbReference type="InterPro" id="IPR050707">
    <property type="entry name" value="HTH_MetabolicPath_Reg"/>
</dbReference>
<evidence type="ECO:0000256" key="4">
    <source>
        <dbReference type="ARBA" id="ARBA00023163"/>
    </source>
</evidence>
<dbReference type="PANTHER" id="PTHR30136">
    <property type="entry name" value="HELIX-TURN-HELIX TRANSCRIPTIONAL REGULATOR, ICLR FAMILY"/>
    <property type="match status" value="1"/>
</dbReference>
<dbReference type="GO" id="GO:0006071">
    <property type="term" value="P:glycerol metabolic process"/>
    <property type="evidence" value="ECO:0007669"/>
    <property type="project" value="UniProtKB-KW"/>
</dbReference>
<organism evidence="7 8">
    <name type="scientific">Nocardioides lianchengensis</name>
    <dbReference type="NCBI Taxonomy" id="1045774"/>
    <lineage>
        <taxon>Bacteria</taxon>
        <taxon>Bacillati</taxon>
        <taxon>Actinomycetota</taxon>
        <taxon>Actinomycetes</taxon>
        <taxon>Propionibacteriales</taxon>
        <taxon>Nocardioidaceae</taxon>
        <taxon>Nocardioides</taxon>
    </lineage>
</organism>
<dbReference type="InterPro" id="IPR029016">
    <property type="entry name" value="GAF-like_dom_sf"/>
</dbReference>
<dbReference type="Pfam" id="PF01614">
    <property type="entry name" value="IclR_C"/>
    <property type="match status" value="1"/>
</dbReference>
<sequence>MAGTIQSIERAAAVLHLLGAVGEPVPLGELARTLDLPKPTVHGITRTLVEVGFVVQDPETGHYALGRGLRDLGARLDPHLLRARAVNWADGLAARTGLEVQLGILSGTTVEIVHHVFRPDGSPQRLRTGEIQPLHASALGQVLLAFSPTSSRLRNLELPVHTPATLTSRLELTRVVQSVRRQGWAHVDGALRPGVAAVAAPVRHHLGIGVGALGVVGPREWVIGPDGAPRAGLAEQVTASAEAIAATLQERL</sequence>
<evidence type="ECO:0000256" key="6">
    <source>
        <dbReference type="ARBA" id="ARBA00070406"/>
    </source>
</evidence>
<dbReference type="Gene3D" id="1.10.10.10">
    <property type="entry name" value="Winged helix-like DNA-binding domain superfamily/Winged helix DNA-binding domain"/>
    <property type="match status" value="1"/>
</dbReference>
<evidence type="ECO:0000256" key="3">
    <source>
        <dbReference type="ARBA" id="ARBA00023125"/>
    </source>
</evidence>